<sequence>MRSKMAAFGTLLRAAQRRLGTQMDYDDSAISSKTQPTVERPTPADFDKYLPWSAAQLSLEIDVVVTRSLFKTFQSATTSERSSKPKKIKHSLPTTSVSFALDTDADEKETKLSKSVMGQDKFITVETVYDNLGNLVHIKFLNNVVPIPAKVIKIIGLLIPFHKHLHAITINSGLHADTIYELSKYLPTSHITELCLDGAFIAEANYELLLTECQLKYLSLSKCKINDTVVKTIANKLYFTLPASKSLSVLNLSTNRITDTGAKHLADVLRSNRQLTYLNLADNMIGDEGGMSILKLLENFPLTTDEILESRSRYIKYLRMRNDLVSSLPKDLTGTEAKKSAKKKTPKPSPNPAIKKNKSTDKFVISPKSSIETALTVAQKHDQARFLAESKLGHFVDPFSPTNTVARDGTVYCYGNNALSYLNLAYNDLSYVTIKKLYEVLVTQKYLNRNPRGLINVVIEGNNLPVHCEELQGINDIIDSNLGPYLSNSGKERAKVKSKLKSKIRNETDSDGTPSSQKTSSHFTKRVMLNDGRNIYIETVYDESNKLVQLKFNKNNKIKIPRPVFKIISLISQFHTSLSSIFISSGLHAAAIYELSKMLTKFNITEICLDSTYVPEGNYHILLKNVNLKHLSLSKCSINDATLKPIALELSQIETTSKLCALNLTTNKITDIGAKYLAQVLRTNRNIGYLNLADNMIGDDGAISIFNTLIQFPLTPEEAFERRNRLVVRLKEKNNLLEKTIKNMQIGDLIDKKMSRRKPNKPPVASAIKKKADSFSGMTKSMEMLLYERAEIIVGQLMGSANDPFSRGNIELRDSTTYCLGNNTLSYLNLAYNNLSHVSIKKLCDVLMKQKLLGRKPHGLINVVIDGNYLSENCMEYKIIDDCLMNILSTYGKVSQETKKKTTHKAFFFNNLHELFASNYLLFAMSSLDQRIMDWTYPPKPMPDDFENFVPWACVQMSVESKVVVTKTTQSDYVSVKASPSGKAKKLKAPTPVNAATSTESIDDPNVSVFTGMEPDNKICIDAIYDTNHNLIQIKFLKNRKMPRKLFKIIGLIIRFQKHLTSIVINSGLTCETIYDISKFLPLSRITEICLDHTHVKEANYVVLLERGSLKHLSLARCGITDLVVKSIAPNLFYHEKAAKTLVALNLASNRITDEGVQYLADALRSNRQLGYLNLSDNLITDIGAQSLFDVLTEFPLTVLEEQSRKARRMAYLNRKLDLIIKTAKEVKITEFEKKVAKRKTVRPTMLLSKKKSFTDKDSTNSGTGTANFTKSLGNMETLFNEKAVNIVKDIIGPFVDPFDGPSIFVKHNKTYCYGNNTLCYLNIAYNNLTYTSVKKLRNVVLSQFVQGRKPRGLINVKLEGNYVPKYCKEMADIDDMLGSSYSSYGTKTPPILKKKVSKIGKVKSMGLVL</sequence>
<dbReference type="InterPro" id="IPR001611">
    <property type="entry name" value="Leu-rich_rpt"/>
</dbReference>
<accession>A0A922MCE1</accession>
<evidence type="ECO:0000313" key="3">
    <source>
        <dbReference type="Proteomes" id="UP000814243"/>
    </source>
</evidence>
<organism evidence="2 3">
    <name type="scientific">Spodoptera exigua</name>
    <name type="common">Beet armyworm</name>
    <name type="synonym">Noctua fulgens</name>
    <dbReference type="NCBI Taxonomy" id="7107"/>
    <lineage>
        <taxon>Eukaryota</taxon>
        <taxon>Metazoa</taxon>
        <taxon>Ecdysozoa</taxon>
        <taxon>Arthropoda</taxon>
        <taxon>Hexapoda</taxon>
        <taxon>Insecta</taxon>
        <taxon>Pterygota</taxon>
        <taxon>Neoptera</taxon>
        <taxon>Endopterygota</taxon>
        <taxon>Lepidoptera</taxon>
        <taxon>Glossata</taxon>
        <taxon>Ditrysia</taxon>
        <taxon>Noctuoidea</taxon>
        <taxon>Noctuidae</taxon>
        <taxon>Amphipyrinae</taxon>
        <taxon>Spodoptera</taxon>
    </lineage>
</organism>
<name>A0A922MCE1_SPOEX</name>
<feature type="compositionally biased region" description="Polar residues" evidence="1">
    <location>
        <begin position="511"/>
        <end position="522"/>
    </location>
</feature>
<dbReference type="SMART" id="SM00368">
    <property type="entry name" value="LRR_RI"/>
    <property type="match status" value="10"/>
</dbReference>
<dbReference type="Proteomes" id="UP000814243">
    <property type="component" value="Unassembled WGS sequence"/>
</dbReference>
<feature type="region of interest" description="Disordered" evidence="1">
    <location>
        <begin position="334"/>
        <end position="359"/>
    </location>
</feature>
<dbReference type="Gene3D" id="3.80.10.10">
    <property type="entry name" value="Ribonuclease Inhibitor"/>
    <property type="match status" value="3"/>
</dbReference>
<dbReference type="PANTHER" id="PTHR46984:SF1">
    <property type="entry name" value="LEUCINE-RICH REPEAT-CONTAINING PROTEIN 71"/>
    <property type="match status" value="1"/>
</dbReference>
<reference evidence="2" key="1">
    <citation type="journal article" date="2021" name="G3 (Bethesda)">
        <title>Genome and transcriptome analysis of the beet armyworm Spodoptera exigua reveals targets for pest control. .</title>
        <authorList>
            <person name="Simon S."/>
            <person name="Breeschoten T."/>
            <person name="Jansen H.J."/>
            <person name="Dirks R.P."/>
            <person name="Schranz M.E."/>
            <person name="Ros V.I.D."/>
        </authorList>
    </citation>
    <scope>NUCLEOTIDE SEQUENCE</scope>
    <source>
        <strain evidence="2">TB_SE_WUR_2020</strain>
    </source>
</reference>
<dbReference type="PANTHER" id="PTHR46984">
    <property type="entry name" value="LEUCINE-RICH REPEAT-CONTAINING PROTEIN 71"/>
    <property type="match status" value="1"/>
</dbReference>
<feature type="region of interest" description="Disordered" evidence="1">
    <location>
        <begin position="497"/>
        <end position="523"/>
    </location>
</feature>
<dbReference type="PROSITE" id="PS51450">
    <property type="entry name" value="LRR"/>
    <property type="match status" value="1"/>
</dbReference>
<dbReference type="EMBL" id="JACEFF010000612">
    <property type="protein sequence ID" value="KAH9634390.1"/>
    <property type="molecule type" value="Genomic_DNA"/>
</dbReference>
<comment type="caution">
    <text evidence="2">The sequence shown here is derived from an EMBL/GenBank/DDBJ whole genome shotgun (WGS) entry which is preliminary data.</text>
</comment>
<protein>
    <submittedName>
        <fullName evidence="2">Uncharacterized protein</fullName>
    </submittedName>
</protein>
<dbReference type="InterPro" id="IPR032675">
    <property type="entry name" value="LRR_dom_sf"/>
</dbReference>
<evidence type="ECO:0000313" key="2">
    <source>
        <dbReference type="EMBL" id="KAH9634390.1"/>
    </source>
</evidence>
<dbReference type="SMART" id="SM00367">
    <property type="entry name" value="LRR_CC"/>
    <property type="match status" value="5"/>
</dbReference>
<dbReference type="SUPFAM" id="SSF52047">
    <property type="entry name" value="RNI-like"/>
    <property type="match status" value="3"/>
</dbReference>
<gene>
    <name evidence="2" type="ORF">HF086_010870</name>
</gene>
<evidence type="ECO:0000256" key="1">
    <source>
        <dbReference type="SAM" id="MobiDB-lite"/>
    </source>
</evidence>
<dbReference type="Pfam" id="PF13516">
    <property type="entry name" value="LRR_6"/>
    <property type="match status" value="8"/>
</dbReference>
<proteinExistence type="predicted"/>
<dbReference type="InterPro" id="IPR006553">
    <property type="entry name" value="Leu-rich_rpt_Cys-con_subtyp"/>
</dbReference>
<dbReference type="InterPro" id="IPR053040">
    <property type="entry name" value="LRR-containing_protein_71"/>
</dbReference>